<name>A0A1I2G7H0_9ACTN</name>
<dbReference type="Proteomes" id="UP000199645">
    <property type="component" value="Unassembled WGS sequence"/>
</dbReference>
<evidence type="ECO:0000313" key="1">
    <source>
        <dbReference type="EMBL" id="SFF13555.1"/>
    </source>
</evidence>
<reference evidence="1 2" key="1">
    <citation type="submission" date="2016-10" db="EMBL/GenBank/DDBJ databases">
        <authorList>
            <person name="de Groot N.N."/>
        </authorList>
    </citation>
    <scope>NUCLEOTIDE SEQUENCE [LARGE SCALE GENOMIC DNA]</scope>
    <source>
        <strain evidence="1 2">DSM 43019</strain>
    </source>
</reference>
<organism evidence="1 2">
    <name type="scientific">Actinoplanes philippinensis</name>
    <dbReference type="NCBI Taxonomy" id="35752"/>
    <lineage>
        <taxon>Bacteria</taxon>
        <taxon>Bacillati</taxon>
        <taxon>Actinomycetota</taxon>
        <taxon>Actinomycetes</taxon>
        <taxon>Micromonosporales</taxon>
        <taxon>Micromonosporaceae</taxon>
        <taxon>Actinoplanes</taxon>
    </lineage>
</organism>
<accession>A0A1I2G7H0</accession>
<protein>
    <submittedName>
        <fullName evidence="1">Uncharacterized protein</fullName>
    </submittedName>
</protein>
<dbReference type="AlphaFoldDB" id="A0A1I2G7H0"/>
<keyword evidence="2" id="KW-1185">Reference proteome</keyword>
<gene>
    <name evidence="1" type="ORF">SAMN05421541_106303</name>
</gene>
<dbReference type="EMBL" id="FONV01000006">
    <property type="protein sequence ID" value="SFF13555.1"/>
    <property type="molecule type" value="Genomic_DNA"/>
</dbReference>
<evidence type="ECO:0000313" key="2">
    <source>
        <dbReference type="Proteomes" id="UP000199645"/>
    </source>
</evidence>
<dbReference type="STRING" id="35752.SAMN05421541_106303"/>
<sequence length="34" mass="3731">MTRADSGMIARLPARMGAAKNRDEVSRALARMRA</sequence>
<proteinExistence type="predicted"/>